<feature type="transmembrane region" description="Helical" evidence="1">
    <location>
        <begin position="28"/>
        <end position="47"/>
    </location>
</feature>
<gene>
    <name evidence="2" type="ORF">GYMLUDRAFT_407432</name>
</gene>
<keyword evidence="1" id="KW-1133">Transmembrane helix</keyword>
<accession>A0A0D0C8I2</accession>
<evidence type="ECO:0000313" key="3">
    <source>
        <dbReference type="Proteomes" id="UP000053593"/>
    </source>
</evidence>
<keyword evidence="1" id="KW-0812">Transmembrane</keyword>
<evidence type="ECO:0000256" key="1">
    <source>
        <dbReference type="SAM" id="Phobius"/>
    </source>
</evidence>
<keyword evidence="3" id="KW-1185">Reference proteome</keyword>
<proteinExistence type="predicted"/>
<organism evidence="2 3">
    <name type="scientific">Collybiopsis luxurians FD-317 M1</name>
    <dbReference type="NCBI Taxonomy" id="944289"/>
    <lineage>
        <taxon>Eukaryota</taxon>
        <taxon>Fungi</taxon>
        <taxon>Dikarya</taxon>
        <taxon>Basidiomycota</taxon>
        <taxon>Agaricomycotina</taxon>
        <taxon>Agaricomycetes</taxon>
        <taxon>Agaricomycetidae</taxon>
        <taxon>Agaricales</taxon>
        <taxon>Marasmiineae</taxon>
        <taxon>Omphalotaceae</taxon>
        <taxon>Collybiopsis</taxon>
        <taxon>Collybiopsis luxurians</taxon>
    </lineage>
</organism>
<dbReference type="AlphaFoldDB" id="A0A0D0C8I2"/>
<name>A0A0D0C8I2_9AGAR</name>
<dbReference type="Proteomes" id="UP000053593">
    <property type="component" value="Unassembled WGS sequence"/>
</dbReference>
<sequence length="172" mass="19288">MTRTSLVAPTLVVWKMLWYMSVHGPGSFLYFTVSGVLGSAFHLFAILELHSVQCLSVIYPYALPVPLQRTTGITATRNRSSFLVPWTTAKRRNGEGIHRKVGQEKDDGIEDGRHLPESITALINTTVDSRRNLTLYLLSISLQRSATYDHGLEQTRGPECAQTAYKEKRIPV</sequence>
<keyword evidence="1" id="KW-0472">Membrane</keyword>
<dbReference type="HOGENOM" id="CLU_1555426_0_0_1"/>
<evidence type="ECO:0000313" key="2">
    <source>
        <dbReference type="EMBL" id="KIK51043.1"/>
    </source>
</evidence>
<protein>
    <submittedName>
        <fullName evidence="2">Uncharacterized protein</fullName>
    </submittedName>
</protein>
<dbReference type="EMBL" id="KN834874">
    <property type="protein sequence ID" value="KIK51043.1"/>
    <property type="molecule type" value="Genomic_DNA"/>
</dbReference>
<reference evidence="2 3" key="1">
    <citation type="submission" date="2014-04" db="EMBL/GenBank/DDBJ databases">
        <title>Evolutionary Origins and Diversification of the Mycorrhizal Mutualists.</title>
        <authorList>
            <consortium name="DOE Joint Genome Institute"/>
            <consortium name="Mycorrhizal Genomics Consortium"/>
            <person name="Kohler A."/>
            <person name="Kuo A."/>
            <person name="Nagy L.G."/>
            <person name="Floudas D."/>
            <person name="Copeland A."/>
            <person name="Barry K.W."/>
            <person name="Cichocki N."/>
            <person name="Veneault-Fourrey C."/>
            <person name="LaButti K."/>
            <person name="Lindquist E.A."/>
            <person name="Lipzen A."/>
            <person name="Lundell T."/>
            <person name="Morin E."/>
            <person name="Murat C."/>
            <person name="Riley R."/>
            <person name="Ohm R."/>
            <person name="Sun H."/>
            <person name="Tunlid A."/>
            <person name="Henrissat B."/>
            <person name="Grigoriev I.V."/>
            <person name="Hibbett D.S."/>
            <person name="Martin F."/>
        </authorList>
    </citation>
    <scope>NUCLEOTIDE SEQUENCE [LARGE SCALE GENOMIC DNA]</scope>
    <source>
        <strain evidence="2 3">FD-317 M1</strain>
    </source>
</reference>